<dbReference type="OrthoDB" id="7376174at2"/>
<dbReference type="STRING" id="285458.BGM19_19975"/>
<accession>A0A1E5P8U7</accession>
<evidence type="ECO:0000313" key="2">
    <source>
        <dbReference type="EMBL" id="OEJ25938.1"/>
    </source>
</evidence>
<comment type="caution">
    <text evidence="2">The sequence shown here is derived from an EMBL/GenBank/DDBJ whole genome shotgun (WGS) entry which is preliminary data.</text>
</comment>
<dbReference type="Proteomes" id="UP000095759">
    <property type="component" value="Unassembled WGS sequence"/>
</dbReference>
<dbReference type="EMBL" id="MEHJ01000001">
    <property type="protein sequence ID" value="OEJ25938.1"/>
    <property type="molecule type" value="Genomic_DNA"/>
</dbReference>
<keyword evidence="3" id="KW-1185">Reference proteome</keyword>
<evidence type="ECO:0000313" key="3">
    <source>
        <dbReference type="Proteomes" id="UP000095759"/>
    </source>
</evidence>
<dbReference type="InterPro" id="IPR020311">
    <property type="entry name" value="Uncharacterised_Rv0898c"/>
</dbReference>
<proteinExistence type="predicted"/>
<feature type="region of interest" description="Disordered" evidence="1">
    <location>
        <begin position="64"/>
        <end position="86"/>
    </location>
</feature>
<evidence type="ECO:0000256" key="1">
    <source>
        <dbReference type="SAM" id="MobiDB-lite"/>
    </source>
</evidence>
<dbReference type="AlphaFoldDB" id="A0A1E5P8U7"/>
<dbReference type="RefSeq" id="WP_069932686.1">
    <property type="nucleotide sequence ID" value="NZ_MEHJ01000001.1"/>
</dbReference>
<name>A0A1E5P8U7_9ACTN</name>
<sequence length="86" mass="10047">MEDRQDADQEILDNITSLVSEERELRDRSTRKLGLDDAERARLKAVEIQLDQCWDLLRQRRAKSEFGEDPGEARVRPASEVENYKS</sequence>
<organism evidence="2 3">
    <name type="scientific">Streptomyces agglomeratus</name>
    <dbReference type="NCBI Taxonomy" id="285458"/>
    <lineage>
        <taxon>Bacteria</taxon>
        <taxon>Bacillati</taxon>
        <taxon>Actinomycetota</taxon>
        <taxon>Actinomycetes</taxon>
        <taxon>Kitasatosporales</taxon>
        <taxon>Streptomycetaceae</taxon>
        <taxon>Streptomyces</taxon>
    </lineage>
</organism>
<dbReference type="Pfam" id="PF10944">
    <property type="entry name" value="DUF2630"/>
    <property type="match status" value="1"/>
</dbReference>
<protein>
    <recommendedName>
        <fullName evidence="4">DUF2630 domain-containing protein</fullName>
    </recommendedName>
</protein>
<evidence type="ECO:0008006" key="4">
    <source>
        <dbReference type="Google" id="ProtNLM"/>
    </source>
</evidence>
<gene>
    <name evidence="2" type="ORF">AS594_16975</name>
</gene>
<reference evidence="2 3" key="1">
    <citation type="submission" date="2016-08" db="EMBL/GenBank/DDBJ databases">
        <title>Complete genome sequence of Streptomyces agglomeratus strain 6-3-2, a novel anti-MRSA actinomycete isolated from Wuli of Tebit, China.</title>
        <authorList>
            <person name="Chen X."/>
        </authorList>
    </citation>
    <scope>NUCLEOTIDE SEQUENCE [LARGE SCALE GENOMIC DNA]</scope>
    <source>
        <strain evidence="2 3">6-3-2</strain>
    </source>
</reference>